<comment type="caution">
    <text evidence="3">The sequence shown here is derived from an EMBL/GenBank/DDBJ whole genome shotgun (WGS) entry which is preliminary data.</text>
</comment>
<dbReference type="InterPro" id="IPR050213">
    <property type="entry name" value="GST_superfamily"/>
</dbReference>
<evidence type="ECO:0008006" key="5">
    <source>
        <dbReference type="Google" id="ProtNLM"/>
    </source>
</evidence>
<dbReference type="PANTHER" id="PTHR11571">
    <property type="entry name" value="GLUTATHIONE S-TRANSFERASE"/>
    <property type="match status" value="1"/>
</dbReference>
<evidence type="ECO:0000259" key="1">
    <source>
        <dbReference type="PROSITE" id="PS50404"/>
    </source>
</evidence>
<keyword evidence="4" id="KW-1185">Reference proteome</keyword>
<dbReference type="Proteomes" id="UP001479436">
    <property type="component" value="Unassembled WGS sequence"/>
</dbReference>
<feature type="domain" description="GST N-terminal" evidence="1">
    <location>
        <begin position="25"/>
        <end position="105"/>
    </location>
</feature>
<protein>
    <recommendedName>
        <fullName evidence="5">Glutathione S-transferase</fullName>
    </recommendedName>
</protein>
<proteinExistence type="predicted"/>
<evidence type="ECO:0000313" key="4">
    <source>
        <dbReference type="Proteomes" id="UP001479436"/>
    </source>
</evidence>
<dbReference type="PROSITE" id="PS50405">
    <property type="entry name" value="GST_CTER"/>
    <property type="match status" value="1"/>
</dbReference>
<dbReference type="PROSITE" id="PS50404">
    <property type="entry name" value="GST_NTER"/>
    <property type="match status" value="1"/>
</dbReference>
<dbReference type="Pfam" id="PF14497">
    <property type="entry name" value="GST_C_3"/>
    <property type="match status" value="1"/>
</dbReference>
<reference evidence="3 4" key="1">
    <citation type="submission" date="2023-04" db="EMBL/GenBank/DDBJ databases">
        <title>Genome of Basidiobolus ranarum AG-B5.</title>
        <authorList>
            <person name="Stajich J.E."/>
            <person name="Carter-House D."/>
            <person name="Gryganskyi A."/>
        </authorList>
    </citation>
    <scope>NUCLEOTIDE SEQUENCE [LARGE SCALE GENOMIC DNA]</scope>
    <source>
        <strain evidence="3 4">AG-B5</strain>
    </source>
</reference>
<evidence type="ECO:0000259" key="2">
    <source>
        <dbReference type="PROSITE" id="PS50405"/>
    </source>
</evidence>
<dbReference type="InterPro" id="IPR010987">
    <property type="entry name" value="Glutathione-S-Trfase_C-like"/>
</dbReference>
<dbReference type="EMBL" id="JASJQH010004452">
    <property type="protein sequence ID" value="KAK9758418.1"/>
    <property type="molecule type" value="Genomic_DNA"/>
</dbReference>
<dbReference type="InterPro" id="IPR004046">
    <property type="entry name" value="GST_C"/>
</dbReference>
<dbReference type="SUPFAM" id="SSF47616">
    <property type="entry name" value="GST C-terminal domain-like"/>
    <property type="match status" value="1"/>
</dbReference>
<name>A0ABR2WCW5_9FUNG</name>
<dbReference type="SUPFAM" id="SSF52833">
    <property type="entry name" value="Thioredoxin-like"/>
    <property type="match status" value="1"/>
</dbReference>
<accession>A0ABR2WCW5</accession>
<dbReference type="InterPro" id="IPR036282">
    <property type="entry name" value="Glutathione-S-Trfase_C_sf"/>
</dbReference>
<feature type="domain" description="GST C-terminal" evidence="2">
    <location>
        <begin position="108"/>
        <end position="247"/>
    </location>
</feature>
<gene>
    <name evidence="3" type="ORF">K7432_017824</name>
</gene>
<evidence type="ECO:0000313" key="3">
    <source>
        <dbReference type="EMBL" id="KAK9758418.1"/>
    </source>
</evidence>
<dbReference type="Gene3D" id="1.20.1050.10">
    <property type="match status" value="1"/>
</dbReference>
<organism evidence="3 4">
    <name type="scientific">Basidiobolus ranarum</name>
    <dbReference type="NCBI Taxonomy" id="34480"/>
    <lineage>
        <taxon>Eukaryota</taxon>
        <taxon>Fungi</taxon>
        <taxon>Fungi incertae sedis</taxon>
        <taxon>Zoopagomycota</taxon>
        <taxon>Entomophthoromycotina</taxon>
        <taxon>Basidiobolomycetes</taxon>
        <taxon>Basidiobolales</taxon>
        <taxon>Basidiobolaceae</taxon>
        <taxon>Basidiobolus</taxon>
    </lineage>
</organism>
<dbReference type="InterPro" id="IPR004045">
    <property type="entry name" value="Glutathione_S-Trfase_N"/>
</dbReference>
<dbReference type="PANTHER" id="PTHR11571:SF150">
    <property type="entry name" value="GLUTATHIONE S-TRANSFERASE"/>
    <property type="match status" value="1"/>
</dbReference>
<dbReference type="InterPro" id="IPR036249">
    <property type="entry name" value="Thioredoxin-like_sf"/>
</dbReference>
<dbReference type="Gene3D" id="3.40.30.10">
    <property type="entry name" value="Glutaredoxin"/>
    <property type="match status" value="1"/>
</dbReference>
<sequence length="251" mass="29027">MVLDVTSFQLKADKTELEKSLANPESFRLLYFPINAVCSTSRDILSYGGANFENIYPKDWKKEKFNTPLEALPVLYIKTKDGKDLVLSEVVVIDSFLAKKYNLLGDNDYDEQLIKIFYMSTHYLQERFATACTWSHPSVQAGQFEYFKKNMLPTWIKTHEKHLVENGSNGHYVGNKITLADIRTANAIAHFSQQPDSEEYINLIKKSEPIWKVKEMVESQPEIAAWRASEAYQKLEIASKEFFKDPLKFFN</sequence>